<dbReference type="OrthoDB" id="4345481at2759"/>
<keyword evidence="2" id="KW-1185">Reference proteome</keyword>
<dbReference type="AlphaFoldDB" id="A0A3N4IR59"/>
<gene>
    <name evidence="1" type="ORF">L873DRAFT_1725223</name>
</gene>
<proteinExistence type="predicted"/>
<reference evidence="1 2" key="1">
    <citation type="journal article" date="2018" name="Nat. Ecol. Evol.">
        <title>Pezizomycetes genomes reveal the molecular basis of ectomycorrhizal truffle lifestyle.</title>
        <authorList>
            <person name="Murat C."/>
            <person name="Payen T."/>
            <person name="Noel B."/>
            <person name="Kuo A."/>
            <person name="Morin E."/>
            <person name="Chen J."/>
            <person name="Kohler A."/>
            <person name="Krizsan K."/>
            <person name="Balestrini R."/>
            <person name="Da Silva C."/>
            <person name="Montanini B."/>
            <person name="Hainaut M."/>
            <person name="Levati E."/>
            <person name="Barry K.W."/>
            <person name="Belfiori B."/>
            <person name="Cichocki N."/>
            <person name="Clum A."/>
            <person name="Dockter R.B."/>
            <person name="Fauchery L."/>
            <person name="Guy J."/>
            <person name="Iotti M."/>
            <person name="Le Tacon F."/>
            <person name="Lindquist E.A."/>
            <person name="Lipzen A."/>
            <person name="Malagnac F."/>
            <person name="Mello A."/>
            <person name="Molinier V."/>
            <person name="Miyauchi S."/>
            <person name="Poulain J."/>
            <person name="Riccioni C."/>
            <person name="Rubini A."/>
            <person name="Sitrit Y."/>
            <person name="Splivallo R."/>
            <person name="Traeger S."/>
            <person name="Wang M."/>
            <person name="Zifcakova L."/>
            <person name="Wipf D."/>
            <person name="Zambonelli A."/>
            <person name="Paolocci F."/>
            <person name="Nowrousian M."/>
            <person name="Ottonello S."/>
            <person name="Baldrian P."/>
            <person name="Spatafora J.W."/>
            <person name="Henrissat B."/>
            <person name="Nagy L.G."/>
            <person name="Aury J.M."/>
            <person name="Wincker P."/>
            <person name="Grigoriev I.V."/>
            <person name="Bonfante P."/>
            <person name="Martin F.M."/>
        </authorList>
    </citation>
    <scope>NUCLEOTIDE SEQUENCE [LARGE SCALE GENOMIC DNA]</scope>
    <source>
        <strain evidence="1 2">120613-1</strain>
    </source>
</reference>
<dbReference type="STRING" id="1336337.A0A3N4IR59"/>
<dbReference type="EMBL" id="ML120724">
    <property type="protein sequence ID" value="RPA88653.1"/>
    <property type="molecule type" value="Genomic_DNA"/>
</dbReference>
<dbReference type="Pfam" id="PF14223">
    <property type="entry name" value="Retrotran_gag_2"/>
    <property type="match status" value="1"/>
</dbReference>
<evidence type="ECO:0000313" key="1">
    <source>
        <dbReference type="EMBL" id="RPA88653.1"/>
    </source>
</evidence>
<dbReference type="Proteomes" id="UP000276215">
    <property type="component" value="Unassembled WGS sequence"/>
</dbReference>
<name>A0A3N4IR59_9PEZI</name>
<organism evidence="1 2">
    <name type="scientific">Choiromyces venosus 120613-1</name>
    <dbReference type="NCBI Taxonomy" id="1336337"/>
    <lineage>
        <taxon>Eukaryota</taxon>
        <taxon>Fungi</taxon>
        <taxon>Dikarya</taxon>
        <taxon>Ascomycota</taxon>
        <taxon>Pezizomycotina</taxon>
        <taxon>Pezizomycetes</taxon>
        <taxon>Pezizales</taxon>
        <taxon>Tuberaceae</taxon>
        <taxon>Choiromyces</taxon>
    </lineage>
</organism>
<protein>
    <submittedName>
        <fullName evidence="1">Uncharacterized protein</fullName>
    </submittedName>
</protein>
<sequence length="195" mass="21877">MADYAPSQGSTEYWCKYGSTPKLIKTNYFTWHPDMEPFLGSEEASGIVLGNEERPLAGQAYTICDFDLRSAKAITLIFNSCTQGIKTYIKGIQDLRVMWNTVEEKLNTANSRAGRTAVAVRFSQLRPLTNDINEYITTVLDCQNELAGTDKKISDETLNIKLTTTVPAVFRSVLDIIARQPLEIQTLDYLVNSHL</sequence>
<accession>A0A3N4IR59</accession>
<evidence type="ECO:0000313" key="2">
    <source>
        <dbReference type="Proteomes" id="UP000276215"/>
    </source>
</evidence>